<dbReference type="AlphaFoldDB" id="D8TFN4"/>
<dbReference type="SUPFAM" id="SSF81321">
    <property type="entry name" value="Family A G protein-coupled receptor-like"/>
    <property type="match status" value="1"/>
</dbReference>
<feature type="domain" description="G-protein coupled receptors family 2 profile 2" evidence="9">
    <location>
        <begin position="13"/>
        <end position="267"/>
    </location>
</feature>
<dbReference type="PANTHER" id="PTHR23112">
    <property type="entry name" value="G PROTEIN-COUPLED RECEPTOR 157-RELATED"/>
    <property type="match status" value="1"/>
</dbReference>
<name>D8TFN4_SELML</name>
<evidence type="ECO:0000313" key="10">
    <source>
        <dbReference type="EMBL" id="EFJ04533.1"/>
    </source>
</evidence>
<dbReference type="KEGG" id="smo:SELMODRAFT_187839"/>
<evidence type="ECO:0000256" key="3">
    <source>
        <dbReference type="ARBA" id="ARBA00022989"/>
    </source>
</evidence>
<dbReference type="Pfam" id="PF05462">
    <property type="entry name" value="Dicty_CAR"/>
    <property type="match status" value="1"/>
</dbReference>
<protein>
    <recommendedName>
        <fullName evidence="9">G-protein coupled receptors family 2 profile 2 domain-containing protein</fullName>
    </recommendedName>
</protein>
<keyword evidence="2 8" id="KW-0812">Transmembrane</keyword>
<evidence type="ECO:0000256" key="8">
    <source>
        <dbReference type="SAM" id="Phobius"/>
    </source>
</evidence>
<keyword evidence="4" id="KW-0297">G-protein coupled receptor</keyword>
<keyword evidence="7" id="KW-0807">Transducer</keyword>
<evidence type="ECO:0000313" key="11">
    <source>
        <dbReference type="Proteomes" id="UP000001514"/>
    </source>
</evidence>
<dbReference type="PANTHER" id="PTHR23112:SF0">
    <property type="entry name" value="TRANSMEMBRANE PROTEIN 116"/>
    <property type="match status" value="1"/>
</dbReference>
<dbReference type="PRINTS" id="PR02001">
    <property type="entry name" value="GCR1CAMPR"/>
</dbReference>
<reference evidence="10 11" key="1">
    <citation type="journal article" date="2011" name="Science">
        <title>The Selaginella genome identifies genetic changes associated with the evolution of vascular plants.</title>
        <authorList>
            <person name="Banks J.A."/>
            <person name="Nishiyama T."/>
            <person name="Hasebe M."/>
            <person name="Bowman J.L."/>
            <person name="Gribskov M."/>
            <person name="dePamphilis C."/>
            <person name="Albert V.A."/>
            <person name="Aono N."/>
            <person name="Aoyama T."/>
            <person name="Ambrose B.A."/>
            <person name="Ashton N.W."/>
            <person name="Axtell M.J."/>
            <person name="Barker E."/>
            <person name="Barker M.S."/>
            <person name="Bennetzen J.L."/>
            <person name="Bonawitz N.D."/>
            <person name="Chapple C."/>
            <person name="Cheng C."/>
            <person name="Correa L.G."/>
            <person name="Dacre M."/>
            <person name="DeBarry J."/>
            <person name="Dreyer I."/>
            <person name="Elias M."/>
            <person name="Engstrom E.M."/>
            <person name="Estelle M."/>
            <person name="Feng L."/>
            <person name="Finet C."/>
            <person name="Floyd S.K."/>
            <person name="Frommer W.B."/>
            <person name="Fujita T."/>
            <person name="Gramzow L."/>
            <person name="Gutensohn M."/>
            <person name="Harholt J."/>
            <person name="Hattori M."/>
            <person name="Heyl A."/>
            <person name="Hirai T."/>
            <person name="Hiwatashi Y."/>
            <person name="Ishikawa M."/>
            <person name="Iwata M."/>
            <person name="Karol K.G."/>
            <person name="Koehler B."/>
            <person name="Kolukisaoglu U."/>
            <person name="Kubo M."/>
            <person name="Kurata T."/>
            <person name="Lalonde S."/>
            <person name="Li K."/>
            <person name="Li Y."/>
            <person name="Litt A."/>
            <person name="Lyons E."/>
            <person name="Manning G."/>
            <person name="Maruyama T."/>
            <person name="Michael T.P."/>
            <person name="Mikami K."/>
            <person name="Miyazaki S."/>
            <person name="Morinaga S."/>
            <person name="Murata T."/>
            <person name="Mueller-Roeber B."/>
            <person name="Nelson D.R."/>
            <person name="Obara M."/>
            <person name="Oguri Y."/>
            <person name="Olmstead R.G."/>
            <person name="Onodera N."/>
            <person name="Petersen B.L."/>
            <person name="Pils B."/>
            <person name="Prigge M."/>
            <person name="Rensing S.A."/>
            <person name="Riano-Pachon D.M."/>
            <person name="Roberts A.W."/>
            <person name="Sato Y."/>
            <person name="Scheller H.V."/>
            <person name="Schulz B."/>
            <person name="Schulz C."/>
            <person name="Shakirov E.V."/>
            <person name="Shibagaki N."/>
            <person name="Shinohara N."/>
            <person name="Shippen D.E."/>
            <person name="Soerensen I."/>
            <person name="Sotooka R."/>
            <person name="Sugimoto N."/>
            <person name="Sugita M."/>
            <person name="Sumikawa N."/>
            <person name="Tanurdzic M."/>
            <person name="Theissen G."/>
            <person name="Ulvskov P."/>
            <person name="Wakazuki S."/>
            <person name="Weng J.K."/>
            <person name="Willats W.W."/>
            <person name="Wipf D."/>
            <person name="Wolf P.G."/>
            <person name="Yang L."/>
            <person name="Zimmer A.D."/>
            <person name="Zhu Q."/>
            <person name="Mitros T."/>
            <person name="Hellsten U."/>
            <person name="Loque D."/>
            <person name="Otillar R."/>
            <person name="Salamov A."/>
            <person name="Schmutz J."/>
            <person name="Shapiro H."/>
            <person name="Lindquist E."/>
            <person name="Lucas S."/>
            <person name="Rokhsar D."/>
            <person name="Grigoriev I.V."/>
        </authorList>
    </citation>
    <scope>NUCLEOTIDE SEQUENCE [LARGE SCALE GENOMIC DNA]</scope>
</reference>
<dbReference type="GO" id="GO:0007166">
    <property type="term" value="P:cell surface receptor signaling pathway"/>
    <property type="evidence" value="ECO:0007669"/>
    <property type="project" value="InterPro"/>
</dbReference>
<proteinExistence type="predicted"/>
<dbReference type="Proteomes" id="UP000001514">
    <property type="component" value="Unassembled WGS sequence"/>
</dbReference>
<feature type="transmembrane region" description="Helical" evidence="8">
    <location>
        <begin position="45"/>
        <end position="64"/>
    </location>
</feature>
<dbReference type="EMBL" id="GL377816">
    <property type="protein sequence ID" value="EFJ04533.1"/>
    <property type="molecule type" value="Genomic_DNA"/>
</dbReference>
<feature type="transmembrane region" description="Helical" evidence="8">
    <location>
        <begin position="20"/>
        <end position="38"/>
    </location>
</feature>
<dbReference type="STRING" id="88036.D8TFN4"/>
<organism evidence="11">
    <name type="scientific">Selaginella moellendorffii</name>
    <name type="common">Spikemoss</name>
    <dbReference type="NCBI Taxonomy" id="88036"/>
    <lineage>
        <taxon>Eukaryota</taxon>
        <taxon>Viridiplantae</taxon>
        <taxon>Streptophyta</taxon>
        <taxon>Embryophyta</taxon>
        <taxon>Tracheophyta</taxon>
        <taxon>Lycopodiopsida</taxon>
        <taxon>Selaginellales</taxon>
        <taxon>Selaginellaceae</taxon>
        <taxon>Selaginella</taxon>
    </lineage>
</organism>
<evidence type="ECO:0000256" key="4">
    <source>
        <dbReference type="ARBA" id="ARBA00023040"/>
    </source>
</evidence>
<keyword evidence="11" id="KW-1185">Reference proteome</keyword>
<feature type="transmembrane region" description="Helical" evidence="8">
    <location>
        <begin position="84"/>
        <end position="105"/>
    </location>
</feature>
<dbReference type="InterPro" id="IPR022343">
    <property type="entry name" value="GCR1-cAMP_receptor"/>
</dbReference>
<keyword evidence="3 8" id="KW-1133">Transmembrane helix</keyword>
<evidence type="ECO:0000256" key="5">
    <source>
        <dbReference type="ARBA" id="ARBA00023136"/>
    </source>
</evidence>
<dbReference type="InParanoid" id="D8TFN4"/>
<dbReference type="GO" id="GO:0004930">
    <property type="term" value="F:G protein-coupled receptor activity"/>
    <property type="evidence" value="ECO:0000318"/>
    <property type="project" value="GO_Central"/>
</dbReference>
<feature type="transmembrane region" description="Helical" evidence="8">
    <location>
        <begin position="117"/>
        <end position="135"/>
    </location>
</feature>
<evidence type="ECO:0000256" key="1">
    <source>
        <dbReference type="ARBA" id="ARBA00004141"/>
    </source>
</evidence>
<dbReference type="InterPro" id="IPR022340">
    <property type="entry name" value="GPCR_GCR1_put"/>
</dbReference>
<keyword evidence="5 8" id="KW-0472">Membrane</keyword>
<evidence type="ECO:0000259" key="9">
    <source>
        <dbReference type="PROSITE" id="PS50261"/>
    </source>
</evidence>
<dbReference type="FunCoup" id="D8TFN4">
    <property type="interactions" value="904"/>
</dbReference>
<feature type="transmembrane region" description="Helical" evidence="8">
    <location>
        <begin position="212"/>
        <end position="229"/>
    </location>
</feature>
<dbReference type="InterPro" id="IPR017981">
    <property type="entry name" value="GPCR_2-like_7TM"/>
</dbReference>
<evidence type="ECO:0000256" key="7">
    <source>
        <dbReference type="ARBA" id="ARBA00023224"/>
    </source>
</evidence>
<dbReference type="PROSITE" id="PS50261">
    <property type="entry name" value="G_PROTEIN_RECEP_F2_4"/>
    <property type="match status" value="1"/>
</dbReference>
<comment type="subcellular location">
    <subcellularLocation>
        <location evidence="1">Membrane</location>
        <topology evidence="1">Multi-pass membrane protein</topology>
    </subcellularLocation>
</comment>
<dbReference type="OMA" id="FYSPDMT"/>
<feature type="transmembrane region" description="Helical" evidence="8">
    <location>
        <begin position="241"/>
        <end position="265"/>
    </location>
</feature>
<dbReference type="HOGENOM" id="CLU_077260_0_0_1"/>
<evidence type="ECO:0000256" key="6">
    <source>
        <dbReference type="ARBA" id="ARBA00023170"/>
    </source>
</evidence>
<evidence type="ECO:0000256" key="2">
    <source>
        <dbReference type="ARBA" id="ARBA00022692"/>
    </source>
</evidence>
<dbReference type="eggNOG" id="ENOG502QUBH">
    <property type="taxonomic scope" value="Eukaryota"/>
</dbReference>
<accession>D8TFN4</accession>
<feature type="transmembrane region" description="Helical" evidence="8">
    <location>
        <begin position="155"/>
        <end position="179"/>
    </location>
</feature>
<dbReference type="GO" id="GO:0007189">
    <property type="term" value="P:adenylate cyclase-activating G protein-coupled receptor signaling pathway"/>
    <property type="evidence" value="ECO:0000318"/>
    <property type="project" value="GO_Central"/>
</dbReference>
<dbReference type="GO" id="GO:0005886">
    <property type="term" value="C:plasma membrane"/>
    <property type="evidence" value="ECO:0000318"/>
    <property type="project" value="GO_Central"/>
</dbReference>
<dbReference type="Gene3D" id="1.20.1070.10">
    <property type="entry name" value="Rhodopsin 7-helix transmembrane proteins"/>
    <property type="match status" value="1"/>
</dbReference>
<dbReference type="OrthoDB" id="100006at2759"/>
<sequence length="310" mass="35285">MIAGLSAEEARAISRINVGASAFSFAGSFFIVACFLLFKELRKFSFRLVFYLSLSDMFCSFFNLLGDPGRRGFLCYMQGYCTQFFSVASFLWTTAIAFTLHRTVVRHKTDVEELGPIFHLYVWGASLIMTVLPSVGTDYGEVGAWCWVQTKAGEVLRFISFYVPLWGAILFNGFIYFQVTRMLNYASRMAAGMSDRQRQVEIKADLKIMNRLGYYPLILIGSWTCGTMNRIQSFIAPQRPVFWLCLLDVGTASLMGLFNSIAYGLNAAVRRTLRERLQQYWPEKYRWSKLRGFAESEMTPLSSSDPGSQL</sequence>
<dbReference type="PRINTS" id="PR02000">
    <property type="entry name" value="GCR1PLANT"/>
</dbReference>
<dbReference type="Gramene" id="EFJ04533">
    <property type="protein sequence ID" value="EFJ04533"/>
    <property type="gene ID" value="SELMODRAFT_187839"/>
</dbReference>
<gene>
    <name evidence="10" type="ORF">SELMODRAFT_187839</name>
</gene>
<keyword evidence="6" id="KW-0675">Receptor</keyword>